<feature type="compositionally biased region" description="Polar residues" evidence="1">
    <location>
        <begin position="116"/>
        <end position="130"/>
    </location>
</feature>
<sequence>MVYGVVFVMVLAVAFAINGQQDYKYDTILSEVSALKKFTFNMNVEFGRLRQQHEEMREELRAFRSRHNSIGTHSLEGGDSPPQDKKDDGKIIVLNTRTAGQAVNTSFQTHWNDSQVSASQVANGNSSLQSLKGDKGTTGTTVPKGDTGTTGPTGLKGEMVQKGTKEIYALQD</sequence>
<feature type="signal peptide" evidence="2">
    <location>
        <begin position="1"/>
        <end position="16"/>
    </location>
</feature>
<dbReference type="AlphaFoldDB" id="A0A210QDK5"/>
<dbReference type="Proteomes" id="UP000242188">
    <property type="component" value="Unassembled WGS sequence"/>
</dbReference>
<proteinExistence type="predicted"/>
<keyword evidence="4" id="KW-1185">Reference proteome</keyword>
<accession>A0A210QDK5</accession>
<gene>
    <name evidence="3" type="ORF">KP79_PYT22250</name>
</gene>
<dbReference type="EMBL" id="NEDP02004076">
    <property type="protein sequence ID" value="OWF46833.1"/>
    <property type="molecule type" value="Genomic_DNA"/>
</dbReference>
<feature type="region of interest" description="Disordered" evidence="1">
    <location>
        <begin position="116"/>
        <end position="157"/>
    </location>
</feature>
<feature type="compositionally biased region" description="Low complexity" evidence="1">
    <location>
        <begin position="137"/>
        <end position="157"/>
    </location>
</feature>
<protein>
    <submittedName>
        <fullName evidence="3">Uncharacterized protein</fullName>
    </submittedName>
</protein>
<evidence type="ECO:0000313" key="4">
    <source>
        <dbReference type="Proteomes" id="UP000242188"/>
    </source>
</evidence>
<reference evidence="3 4" key="1">
    <citation type="journal article" date="2017" name="Nat. Ecol. Evol.">
        <title>Scallop genome provides insights into evolution of bilaterian karyotype and development.</title>
        <authorList>
            <person name="Wang S."/>
            <person name="Zhang J."/>
            <person name="Jiao W."/>
            <person name="Li J."/>
            <person name="Xun X."/>
            <person name="Sun Y."/>
            <person name="Guo X."/>
            <person name="Huan P."/>
            <person name="Dong B."/>
            <person name="Zhang L."/>
            <person name="Hu X."/>
            <person name="Sun X."/>
            <person name="Wang J."/>
            <person name="Zhao C."/>
            <person name="Wang Y."/>
            <person name="Wang D."/>
            <person name="Huang X."/>
            <person name="Wang R."/>
            <person name="Lv J."/>
            <person name="Li Y."/>
            <person name="Zhang Z."/>
            <person name="Liu B."/>
            <person name="Lu W."/>
            <person name="Hui Y."/>
            <person name="Liang J."/>
            <person name="Zhou Z."/>
            <person name="Hou R."/>
            <person name="Li X."/>
            <person name="Liu Y."/>
            <person name="Li H."/>
            <person name="Ning X."/>
            <person name="Lin Y."/>
            <person name="Zhao L."/>
            <person name="Xing Q."/>
            <person name="Dou J."/>
            <person name="Li Y."/>
            <person name="Mao J."/>
            <person name="Guo H."/>
            <person name="Dou H."/>
            <person name="Li T."/>
            <person name="Mu C."/>
            <person name="Jiang W."/>
            <person name="Fu Q."/>
            <person name="Fu X."/>
            <person name="Miao Y."/>
            <person name="Liu J."/>
            <person name="Yu Q."/>
            <person name="Li R."/>
            <person name="Liao H."/>
            <person name="Li X."/>
            <person name="Kong Y."/>
            <person name="Jiang Z."/>
            <person name="Chourrout D."/>
            <person name="Li R."/>
            <person name="Bao Z."/>
        </authorList>
    </citation>
    <scope>NUCLEOTIDE SEQUENCE [LARGE SCALE GENOMIC DNA]</scope>
    <source>
        <strain evidence="3 4">PY_sf001</strain>
    </source>
</reference>
<evidence type="ECO:0000256" key="2">
    <source>
        <dbReference type="SAM" id="SignalP"/>
    </source>
</evidence>
<keyword evidence="2" id="KW-0732">Signal</keyword>
<feature type="chain" id="PRO_5013210748" evidence="2">
    <location>
        <begin position="17"/>
        <end position="172"/>
    </location>
</feature>
<name>A0A210QDK5_MIZYE</name>
<dbReference type="OrthoDB" id="10037288at2759"/>
<evidence type="ECO:0000256" key="1">
    <source>
        <dbReference type="SAM" id="MobiDB-lite"/>
    </source>
</evidence>
<organism evidence="3 4">
    <name type="scientific">Mizuhopecten yessoensis</name>
    <name type="common">Japanese scallop</name>
    <name type="synonym">Patinopecten yessoensis</name>
    <dbReference type="NCBI Taxonomy" id="6573"/>
    <lineage>
        <taxon>Eukaryota</taxon>
        <taxon>Metazoa</taxon>
        <taxon>Spiralia</taxon>
        <taxon>Lophotrochozoa</taxon>
        <taxon>Mollusca</taxon>
        <taxon>Bivalvia</taxon>
        <taxon>Autobranchia</taxon>
        <taxon>Pteriomorphia</taxon>
        <taxon>Pectinida</taxon>
        <taxon>Pectinoidea</taxon>
        <taxon>Pectinidae</taxon>
        <taxon>Mizuhopecten</taxon>
    </lineage>
</organism>
<comment type="caution">
    <text evidence="3">The sequence shown here is derived from an EMBL/GenBank/DDBJ whole genome shotgun (WGS) entry which is preliminary data.</text>
</comment>
<evidence type="ECO:0000313" key="3">
    <source>
        <dbReference type="EMBL" id="OWF46833.1"/>
    </source>
</evidence>
<feature type="region of interest" description="Disordered" evidence="1">
    <location>
        <begin position="68"/>
        <end position="88"/>
    </location>
</feature>